<dbReference type="EMBL" id="JAHFYH010000047">
    <property type="protein sequence ID" value="KAH0218649.1"/>
    <property type="molecule type" value="Genomic_DNA"/>
</dbReference>
<dbReference type="Proteomes" id="UP000767238">
    <property type="component" value="Unassembled WGS sequence"/>
</dbReference>
<reference evidence="1" key="1">
    <citation type="journal article" date="2021" name="J Fungi (Basel)">
        <title>Virulence traits and population genomics of the black yeast Aureobasidium melanogenum.</title>
        <authorList>
            <person name="Cernosa A."/>
            <person name="Sun X."/>
            <person name="Gostincar C."/>
            <person name="Fang C."/>
            <person name="Gunde-Cimerman N."/>
            <person name="Song Z."/>
        </authorList>
    </citation>
    <scope>NUCLEOTIDE SEQUENCE</scope>
    <source>
        <strain evidence="1">EXF-8016</strain>
    </source>
</reference>
<evidence type="ECO:0000313" key="2">
    <source>
        <dbReference type="Proteomes" id="UP000767238"/>
    </source>
</evidence>
<comment type="caution">
    <text evidence="1">The sequence shown here is derived from an EMBL/GenBank/DDBJ whole genome shotgun (WGS) entry which is preliminary data.</text>
</comment>
<feature type="non-terminal residue" evidence="1">
    <location>
        <position position="371"/>
    </location>
</feature>
<accession>A0A9P8K7A3</accession>
<gene>
    <name evidence="1" type="ORF">KCV03_g6354</name>
</gene>
<proteinExistence type="predicted"/>
<reference evidence="1" key="2">
    <citation type="submission" date="2021-08" db="EMBL/GenBank/DDBJ databases">
        <authorList>
            <person name="Gostincar C."/>
            <person name="Sun X."/>
            <person name="Song Z."/>
            <person name="Gunde-Cimerman N."/>
        </authorList>
    </citation>
    <scope>NUCLEOTIDE SEQUENCE</scope>
    <source>
        <strain evidence="1">EXF-8016</strain>
    </source>
</reference>
<dbReference type="AlphaFoldDB" id="A0A9P8K7A3"/>
<sequence length="371" mass="41711">MFAICCAIAPTAELKDRILELCDDYGGNTGTMLVFIDDLSRVYDEDDGLGYNKDSISAPFAGKTAYECWLMLKRILAENEGSYFADDMFAILDQRSLEDNTLLLVEEPEEEDGGEAHSVRAVFQMCETQMALWTAGKTTVTEAKERAQTTEDGVLQADIFLCSCDISADAVDADLRIASERYRSRVAQLNRNNLATLIEGQLVSPDSTDREEVELVLDEEWYIYDCMSLYETIKMPKDLYVTPSDGTNPPLPEERRTQLVAQLEEELQDRVPSKFRPLRLPDDFKQLCALTNALEGPGLPGINHGYVPHALDGLDAVCENLKNHSADQMIKEPCLNYLNSKVGVGIWMGATHKQLNGRLVLRWVIEMILWY</sequence>
<name>A0A9P8K7A3_AURME</name>
<evidence type="ECO:0000313" key="1">
    <source>
        <dbReference type="EMBL" id="KAH0218649.1"/>
    </source>
</evidence>
<protein>
    <submittedName>
        <fullName evidence="1">Uncharacterized protein</fullName>
    </submittedName>
</protein>
<organism evidence="1 2">
    <name type="scientific">Aureobasidium melanogenum</name>
    <name type="common">Aureobasidium pullulans var. melanogenum</name>
    <dbReference type="NCBI Taxonomy" id="46634"/>
    <lineage>
        <taxon>Eukaryota</taxon>
        <taxon>Fungi</taxon>
        <taxon>Dikarya</taxon>
        <taxon>Ascomycota</taxon>
        <taxon>Pezizomycotina</taxon>
        <taxon>Dothideomycetes</taxon>
        <taxon>Dothideomycetidae</taxon>
        <taxon>Dothideales</taxon>
        <taxon>Saccotheciaceae</taxon>
        <taxon>Aureobasidium</taxon>
    </lineage>
</organism>